<comment type="caution">
    <text evidence="1">The sequence shown here is derived from an EMBL/GenBank/DDBJ whole genome shotgun (WGS) entry which is preliminary data.</text>
</comment>
<dbReference type="EMBL" id="CAJVQC010004541">
    <property type="protein sequence ID" value="CAG8541867.1"/>
    <property type="molecule type" value="Genomic_DNA"/>
</dbReference>
<evidence type="ECO:0000313" key="2">
    <source>
        <dbReference type="Proteomes" id="UP000789920"/>
    </source>
</evidence>
<keyword evidence="2" id="KW-1185">Reference proteome</keyword>
<accession>A0ACA9LUU9</accession>
<feature type="non-terminal residue" evidence="1">
    <location>
        <position position="110"/>
    </location>
</feature>
<dbReference type="Proteomes" id="UP000789920">
    <property type="component" value="Unassembled WGS sequence"/>
</dbReference>
<name>A0ACA9LUU9_9GLOM</name>
<protein>
    <submittedName>
        <fullName evidence="1">991_t:CDS:1</fullName>
    </submittedName>
</protein>
<organism evidence="1 2">
    <name type="scientific">Racocetra persica</name>
    <dbReference type="NCBI Taxonomy" id="160502"/>
    <lineage>
        <taxon>Eukaryota</taxon>
        <taxon>Fungi</taxon>
        <taxon>Fungi incertae sedis</taxon>
        <taxon>Mucoromycota</taxon>
        <taxon>Glomeromycotina</taxon>
        <taxon>Glomeromycetes</taxon>
        <taxon>Diversisporales</taxon>
        <taxon>Gigasporaceae</taxon>
        <taxon>Racocetra</taxon>
    </lineage>
</organism>
<reference evidence="1" key="1">
    <citation type="submission" date="2021-06" db="EMBL/GenBank/DDBJ databases">
        <authorList>
            <person name="Kallberg Y."/>
            <person name="Tangrot J."/>
            <person name="Rosling A."/>
        </authorList>
    </citation>
    <scope>NUCLEOTIDE SEQUENCE</scope>
    <source>
        <strain evidence="1">MA461A</strain>
    </source>
</reference>
<gene>
    <name evidence="1" type="ORF">RPERSI_LOCUS3584</name>
</gene>
<sequence>MSFRYFVRRCHYQYRGFHGTNRTLFGLDNMKIDPNDPFITKIRSNPRILSSIQELVQLLQSKGVDLNSGQTPSMIQMARLASDKEVSAKLVIIDSQLREAGIALDGETAR</sequence>
<proteinExistence type="predicted"/>
<evidence type="ECO:0000313" key="1">
    <source>
        <dbReference type="EMBL" id="CAG8541867.1"/>
    </source>
</evidence>